<evidence type="ECO:0000256" key="2">
    <source>
        <dbReference type="SAM" id="Phobius"/>
    </source>
</evidence>
<dbReference type="EnsemblPlants" id="TuG1812G0700002831.01.T01">
    <property type="protein sequence ID" value="TuG1812G0700002831.01.T01"/>
    <property type="gene ID" value="TuG1812G0700002831.01"/>
</dbReference>
<reference evidence="4" key="1">
    <citation type="journal article" date="2013" name="Nature">
        <title>Draft genome of the wheat A-genome progenitor Triticum urartu.</title>
        <authorList>
            <person name="Ling H.Q."/>
            <person name="Zhao S."/>
            <person name="Liu D."/>
            <person name="Wang J."/>
            <person name="Sun H."/>
            <person name="Zhang C."/>
            <person name="Fan H."/>
            <person name="Li D."/>
            <person name="Dong L."/>
            <person name="Tao Y."/>
            <person name="Gao C."/>
            <person name="Wu H."/>
            <person name="Li Y."/>
            <person name="Cui Y."/>
            <person name="Guo X."/>
            <person name="Zheng S."/>
            <person name="Wang B."/>
            <person name="Yu K."/>
            <person name="Liang Q."/>
            <person name="Yang W."/>
            <person name="Lou X."/>
            <person name="Chen J."/>
            <person name="Feng M."/>
            <person name="Jian J."/>
            <person name="Zhang X."/>
            <person name="Luo G."/>
            <person name="Jiang Y."/>
            <person name="Liu J."/>
            <person name="Wang Z."/>
            <person name="Sha Y."/>
            <person name="Zhang B."/>
            <person name="Wu H."/>
            <person name="Tang D."/>
            <person name="Shen Q."/>
            <person name="Xue P."/>
            <person name="Zou S."/>
            <person name="Wang X."/>
            <person name="Liu X."/>
            <person name="Wang F."/>
            <person name="Yang Y."/>
            <person name="An X."/>
            <person name="Dong Z."/>
            <person name="Zhang K."/>
            <person name="Zhang X."/>
            <person name="Luo M.C."/>
            <person name="Dvorak J."/>
            <person name="Tong Y."/>
            <person name="Wang J."/>
            <person name="Yang H."/>
            <person name="Li Z."/>
            <person name="Wang D."/>
            <person name="Zhang A."/>
            <person name="Wang J."/>
        </authorList>
    </citation>
    <scope>NUCLEOTIDE SEQUENCE</scope>
    <source>
        <strain evidence="4">cv. G1812</strain>
    </source>
</reference>
<keyword evidence="2" id="KW-0812">Transmembrane</keyword>
<evidence type="ECO:0000256" key="1">
    <source>
        <dbReference type="SAM" id="MobiDB-lite"/>
    </source>
</evidence>
<organism evidence="3 4">
    <name type="scientific">Triticum urartu</name>
    <name type="common">Red wild einkorn</name>
    <name type="synonym">Crithodium urartu</name>
    <dbReference type="NCBI Taxonomy" id="4572"/>
    <lineage>
        <taxon>Eukaryota</taxon>
        <taxon>Viridiplantae</taxon>
        <taxon>Streptophyta</taxon>
        <taxon>Embryophyta</taxon>
        <taxon>Tracheophyta</taxon>
        <taxon>Spermatophyta</taxon>
        <taxon>Magnoliopsida</taxon>
        <taxon>Liliopsida</taxon>
        <taxon>Poales</taxon>
        <taxon>Poaceae</taxon>
        <taxon>BOP clade</taxon>
        <taxon>Pooideae</taxon>
        <taxon>Triticodae</taxon>
        <taxon>Triticeae</taxon>
        <taxon>Triticinae</taxon>
        <taxon>Triticum</taxon>
    </lineage>
</organism>
<reference evidence="3" key="2">
    <citation type="submission" date="2018-03" db="EMBL/GenBank/DDBJ databases">
        <title>The Triticum urartu genome reveals the dynamic nature of wheat genome evolution.</title>
        <authorList>
            <person name="Ling H."/>
            <person name="Ma B."/>
            <person name="Shi X."/>
            <person name="Liu H."/>
            <person name="Dong L."/>
            <person name="Sun H."/>
            <person name="Cao Y."/>
            <person name="Gao Q."/>
            <person name="Zheng S."/>
            <person name="Li Y."/>
            <person name="Yu Y."/>
            <person name="Du H."/>
            <person name="Qi M."/>
            <person name="Li Y."/>
            <person name="Yu H."/>
            <person name="Cui Y."/>
            <person name="Wang N."/>
            <person name="Chen C."/>
            <person name="Wu H."/>
            <person name="Zhao Y."/>
            <person name="Zhang J."/>
            <person name="Li Y."/>
            <person name="Zhou W."/>
            <person name="Zhang B."/>
            <person name="Hu W."/>
            <person name="Eijk M."/>
            <person name="Tang J."/>
            <person name="Witsenboer H."/>
            <person name="Zhao S."/>
            <person name="Li Z."/>
            <person name="Zhang A."/>
            <person name="Wang D."/>
            <person name="Liang C."/>
        </authorList>
    </citation>
    <scope>NUCLEOTIDE SEQUENCE [LARGE SCALE GENOMIC DNA]</scope>
    <source>
        <strain evidence="3">cv. G1812</strain>
    </source>
</reference>
<proteinExistence type="predicted"/>
<keyword evidence="2" id="KW-1133">Transmembrane helix</keyword>
<keyword evidence="2" id="KW-0472">Membrane</keyword>
<name>A0A8R7V2F5_TRIUA</name>
<evidence type="ECO:0000313" key="4">
    <source>
        <dbReference type="Proteomes" id="UP000015106"/>
    </source>
</evidence>
<dbReference type="AlphaFoldDB" id="A0A8R7V2F5"/>
<evidence type="ECO:0000313" key="3">
    <source>
        <dbReference type="EnsemblPlants" id="TuG1812G0700002831.01.T01"/>
    </source>
</evidence>
<sequence length="168" mass="19790">RRRRQRRLLKQEAGSGSNRRRLPPPARRTQAEVVGTWLRQGRPCRTARTPWRTSRQWNATVGRFYCCVHGIVRHDDPCYPFVVQLLMDLWDAIRRFEAACGDGWKQWMEQMQRNGTEDALRQLVLKKNAEVQANRARCDSLERKQMSSIVFYGMIMLVASLFARFVLH</sequence>
<dbReference type="Proteomes" id="UP000015106">
    <property type="component" value="Chromosome 7"/>
</dbReference>
<accession>A0A8R7V2F5</accession>
<protein>
    <submittedName>
        <fullName evidence="3">Uncharacterized protein</fullName>
    </submittedName>
</protein>
<keyword evidence="4" id="KW-1185">Reference proteome</keyword>
<feature type="transmembrane region" description="Helical" evidence="2">
    <location>
        <begin position="149"/>
        <end position="167"/>
    </location>
</feature>
<reference evidence="3" key="3">
    <citation type="submission" date="2022-06" db="UniProtKB">
        <authorList>
            <consortium name="EnsemblPlants"/>
        </authorList>
    </citation>
    <scope>IDENTIFICATION</scope>
</reference>
<feature type="region of interest" description="Disordered" evidence="1">
    <location>
        <begin position="1"/>
        <end position="26"/>
    </location>
</feature>
<dbReference type="Gramene" id="TuG1812G0700002831.01.T01">
    <property type="protein sequence ID" value="TuG1812G0700002831.01.T01"/>
    <property type="gene ID" value="TuG1812G0700002831.01"/>
</dbReference>